<dbReference type="InterPro" id="IPR029063">
    <property type="entry name" value="SAM-dependent_MTases_sf"/>
</dbReference>
<evidence type="ECO:0000259" key="6">
    <source>
        <dbReference type="Pfam" id="PF01555"/>
    </source>
</evidence>
<accession>A0A1R4JZI1</accession>
<evidence type="ECO:0000256" key="5">
    <source>
        <dbReference type="SAM" id="MobiDB-lite"/>
    </source>
</evidence>
<dbReference type="InterPro" id="IPR002941">
    <property type="entry name" value="DNA_methylase_N4/N6"/>
</dbReference>
<evidence type="ECO:0000313" key="8">
    <source>
        <dbReference type="Proteomes" id="UP000188342"/>
    </source>
</evidence>
<gene>
    <name evidence="7" type="ORF">FM114_10475</name>
</gene>
<evidence type="ECO:0000256" key="4">
    <source>
        <dbReference type="ARBA" id="ARBA00022691"/>
    </source>
</evidence>
<dbReference type="GO" id="GO:0008170">
    <property type="term" value="F:N-methyltransferase activity"/>
    <property type="evidence" value="ECO:0007669"/>
    <property type="project" value="InterPro"/>
</dbReference>
<dbReference type="GO" id="GO:0009007">
    <property type="term" value="F:site-specific DNA-methyltransferase (adenine-specific) activity"/>
    <property type="evidence" value="ECO:0007669"/>
    <property type="project" value="UniProtKB-EC"/>
</dbReference>
<dbReference type="EMBL" id="FUKQ01000038">
    <property type="protein sequence ID" value="SJN37392.1"/>
    <property type="molecule type" value="Genomic_DNA"/>
</dbReference>
<feature type="region of interest" description="Disordered" evidence="5">
    <location>
        <begin position="221"/>
        <end position="244"/>
    </location>
</feature>
<evidence type="ECO:0000256" key="2">
    <source>
        <dbReference type="ARBA" id="ARBA00022603"/>
    </source>
</evidence>
<keyword evidence="4" id="KW-0949">S-adenosyl-L-methionine</keyword>
<organism evidence="7 8">
    <name type="scientific">Luteococcus japonicus LSP_Lj1</name>
    <dbReference type="NCBI Taxonomy" id="1255658"/>
    <lineage>
        <taxon>Bacteria</taxon>
        <taxon>Bacillati</taxon>
        <taxon>Actinomycetota</taxon>
        <taxon>Actinomycetes</taxon>
        <taxon>Propionibacteriales</taxon>
        <taxon>Propionibacteriaceae</taxon>
        <taxon>Luteococcus</taxon>
    </lineage>
</organism>
<dbReference type="GO" id="GO:0003677">
    <property type="term" value="F:DNA binding"/>
    <property type="evidence" value="ECO:0007669"/>
    <property type="project" value="InterPro"/>
</dbReference>
<dbReference type="Pfam" id="PF01555">
    <property type="entry name" value="N6_N4_Mtase"/>
    <property type="match status" value="1"/>
</dbReference>
<comment type="similarity">
    <text evidence="1">Belongs to the N(4)/N(6)-methyltransferase family.</text>
</comment>
<keyword evidence="2 7" id="KW-0489">Methyltransferase</keyword>
<dbReference type="PROSITE" id="PS00092">
    <property type="entry name" value="N6_MTASE"/>
    <property type="match status" value="1"/>
</dbReference>
<dbReference type="Gene3D" id="3.40.50.150">
    <property type="entry name" value="Vaccinia Virus protein VP39"/>
    <property type="match status" value="1"/>
</dbReference>
<keyword evidence="3 7" id="KW-0808">Transferase</keyword>
<keyword evidence="8" id="KW-1185">Reference proteome</keyword>
<dbReference type="EC" id="2.1.1.72" evidence="7"/>
<name>A0A1R4JZI1_9ACTN</name>
<evidence type="ECO:0000256" key="1">
    <source>
        <dbReference type="ARBA" id="ARBA00006594"/>
    </source>
</evidence>
<reference evidence="7 8" key="1">
    <citation type="submission" date="2017-02" db="EMBL/GenBank/DDBJ databases">
        <authorList>
            <person name="Peterson S.W."/>
        </authorList>
    </citation>
    <scope>NUCLEOTIDE SEQUENCE [LARGE SCALE GENOMIC DNA]</scope>
    <source>
        <strain evidence="7 8">LSP_Lj1</strain>
    </source>
</reference>
<feature type="domain" description="DNA methylase N-4/N-6" evidence="6">
    <location>
        <begin position="109"/>
        <end position="398"/>
    </location>
</feature>
<evidence type="ECO:0000256" key="3">
    <source>
        <dbReference type="ARBA" id="ARBA00022679"/>
    </source>
</evidence>
<sequence length="606" mass="67363">MPSFVDDLSWLVKKELVMKRSPKGRLELTWMGKESALIPVEEGKYDYAWVDPDDPRAREIKSIEVLETVGEFDGPAGANQNLLIIGDSGDALRSLATIPECHDKYAGQVKLVYIDPPFNTKQTFEHYADQLEHSIWLTMMRDRIRDIKPLLASDASVWVHLDDAEVHRMRVLLDEEFGAERCATQVVWQKRTTRENRSAFSDNHDHLLVYTNCPVTEWRESRNRLPRGKASKNPDNDPRGPWDSVPFTAQGFRANQMYAITTPTGVVHLPPPNRCWGAVESEYERLLADGLIYFPKSGSGKPRVKQYLSDAPGLVPQTIWTSGEVGENDEAKREIQALFPGHIPFDTPKPERLLSRVIHIGSNPGDLVLDFFAGSGTTAAVAHKMGRRWIATELQDTTANQFIVPRLTMVVNGADQGGVTTLTERAAVDDLPENLTPEEAQKFNTYLGRVLKAVEGVDTATIKVLREATRTRDEKTVQWHGGGGFTVAKMGPSMYEVDDEDGEVYLSDQATNGAWSKAVAGQLKFTLTPDHPVFCGARRRQRLAVIDGVVDETVVRTVVENLAHNERALIVGKGVIPQADALLRSLSPGSRIKKAPGDIFPKATVN</sequence>
<protein>
    <submittedName>
        <fullName evidence="7">Type III restriction-modification system methylation subunit</fullName>
        <ecNumber evidence="7">2.1.1.72</ecNumber>
    </submittedName>
</protein>
<dbReference type="GO" id="GO:0032259">
    <property type="term" value="P:methylation"/>
    <property type="evidence" value="ECO:0007669"/>
    <property type="project" value="UniProtKB-KW"/>
</dbReference>
<dbReference type="STRING" id="1255658.FM114_10475"/>
<proteinExistence type="inferred from homology"/>
<evidence type="ECO:0000313" key="7">
    <source>
        <dbReference type="EMBL" id="SJN37392.1"/>
    </source>
</evidence>
<dbReference type="InterPro" id="IPR002295">
    <property type="entry name" value="N4/N6-MTase_EcoPI_Mod-like"/>
</dbReference>
<dbReference type="Proteomes" id="UP000188342">
    <property type="component" value="Unassembled WGS sequence"/>
</dbReference>
<dbReference type="AlphaFoldDB" id="A0A1R4JZI1"/>
<dbReference type="SUPFAM" id="SSF53335">
    <property type="entry name" value="S-adenosyl-L-methionine-dependent methyltransferases"/>
    <property type="match status" value="1"/>
</dbReference>
<dbReference type="PRINTS" id="PR00506">
    <property type="entry name" value="D21N6MTFRASE"/>
</dbReference>
<dbReference type="InterPro" id="IPR002052">
    <property type="entry name" value="DNA_methylase_N6_adenine_CS"/>
</dbReference>